<evidence type="ECO:0000313" key="2">
    <source>
        <dbReference type="EMBL" id="KAF4369185.1"/>
    </source>
</evidence>
<accession>A0A7J6HRB7</accession>
<dbReference type="EMBL" id="JAATIP010000130">
    <property type="protein sequence ID" value="KAF4369185.1"/>
    <property type="molecule type" value="Genomic_DNA"/>
</dbReference>
<dbReference type="EMBL" id="JAATIQ010000030">
    <property type="protein sequence ID" value="KAF4397806.1"/>
    <property type="molecule type" value="Genomic_DNA"/>
</dbReference>
<reference evidence="4 5" key="1">
    <citation type="journal article" date="2020" name="bioRxiv">
        <title>Sequence and annotation of 42 cannabis genomes reveals extensive copy number variation in cannabinoid synthesis and pathogen resistance genes.</title>
        <authorList>
            <person name="Mckernan K.J."/>
            <person name="Helbert Y."/>
            <person name="Kane L.T."/>
            <person name="Ebling H."/>
            <person name="Zhang L."/>
            <person name="Liu B."/>
            <person name="Eaton Z."/>
            <person name="Mclaughlin S."/>
            <person name="Kingan S."/>
            <person name="Baybayan P."/>
            <person name="Concepcion G."/>
            <person name="Jordan M."/>
            <person name="Riva A."/>
            <person name="Barbazuk W."/>
            <person name="Harkins T."/>
        </authorList>
    </citation>
    <scope>NUCLEOTIDE SEQUENCE [LARGE SCALE GENOMIC DNA]</scope>
    <source>
        <strain evidence="4 5">cv. Jamaican Lion 4</strain>
        <strain evidence="3">Father</strain>
        <strain evidence="2">Mother</strain>
        <tissue evidence="3">Leaf</tissue>
    </source>
</reference>
<name>A0A7J6HRB7_CANSA</name>
<feature type="compositionally biased region" description="Polar residues" evidence="1">
    <location>
        <begin position="46"/>
        <end position="61"/>
    </location>
</feature>
<gene>
    <name evidence="2" type="ORF">F8388_023049</name>
    <name evidence="3" type="ORF">G4B88_017287</name>
</gene>
<evidence type="ECO:0000256" key="1">
    <source>
        <dbReference type="SAM" id="MobiDB-lite"/>
    </source>
</evidence>
<protein>
    <submittedName>
        <fullName evidence="3">Uncharacterized protein</fullName>
    </submittedName>
</protein>
<keyword evidence="5" id="KW-1185">Reference proteome</keyword>
<evidence type="ECO:0000313" key="5">
    <source>
        <dbReference type="Proteomes" id="UP000583929"/>
    </source>
</evidence>
<evidence type="ECO:0000313" key="4">
    <source>
        <dbReference type="Proteomes" id="UP000525078"/>
    </source>
</evidence>
<dbReference type="Proteomes" id="UP000583929">
    <property type="component" value="Unassembled WGS sequence"/>
</dbReference>
<feature type="region of interest" description="Disordered" evidence="1">
    <location>
        <begin position="1"/>
        <end position="81"/>
    </location>
</feature>
<dbReference type="AlphaFoldDB" id="A0A7J6HRB7"/>
<sequence length="81" mass="9311">MRKTTKRILAASICRKRRKNRRGGSESQPSTRTVGPNEAKDWGWNWKTTSSGDETPVSNRIKNWCDGGPWNHQSRSGERRL</sequence>
<evidence type="ECO:0000313" key="3">
    <source>
        <dbReference type="EMBL" id="KAF4397806.1"/>
    </source>
</evidence>
<comment type="caution">
    <text evidence="3">The sequence shown here is derived from an EMBL/GenBank/DDBJ whole genome shotgun (WGS) entry which is preliminary data.</text>
</comment>
<feature type="compositionally biased region" description="Polar residues" evidence="1">
    <location>
        <begin position="25"/>
        <end position="34"/>
    </location>
</feature>
<proteinExistence type="predicted"/>
<dbReference type="Proteomes" id="UP000525078">
    <property type="component" value="Unassembled WGS sequence"/>
</dbReference>
<organism evidence="3 5">
    <name type="scientific">Cannabis sativa</name>
    <name type="common">Hemp</name>
    <name type="synonym">Marijuana</name>
    <dbReference type="NCBI Taxonomy" id="3483"/>
    <lineage>
        <taxon>Eukaryota</taxon>
        <taxon>Viridiplantae</taxon>
        <taxon>Streptophyta</taxon>
        <taxon>Embryophyta</taxon>
        <taxon>Tracheophyta</taxon>
        <taxon>Spermatophyta</taxon>
        <taxon>Magnoliopsida</taxon>
        <taxon>eudicotyledons</taxon>
        <taxon>Gunneridae</taxon>
        <taxon>Pentapetalae</taxon>
        <taxon>rosids</taxon>
        <taxon>fabids</taxon>
        <taxon>Rosales</taxon>
        <taxon>Cannabaceae</taxon>
        <taxon>Cannabis</taxon>
    </lineage>
</organism>